<evidence type="ECO:0000256" key="5">
    <source>
        <dbReference type="SAM" id="SignalP"/>
    </source>
</evidence>
<proteinExistence type="inferred from homology"/>
<feature type="binding site" evidence="3">
    <location>
        <position position="488"/>
    </location>
    <ligand>
        <name>Zn(2+)</name>
        <dbReference type="ChEBI" id="CHEBI:29105"/>
        <label>2</label>
    </ligand>
</feature>
<dbReference type="InterPro" id="IPR039559">
    <property type="entry name" value="AIM6_PI-PLC-like_dom"/>
</dbReference>
<keyword evidence="5" id="KW-0732">Signal</keyword>
<keyword evidence="3" id="KW-0479">Metal-binding</keyword>
<dbReference type="Proteomes" id="UP000295274">
    <property type="component" value="Unassembled WGS sequence"/>
</dbReference>
<evidence type="ECO:0000313" key="7">
    <source>
        <dbReference type="Proteomes" id="UP000295274"/>
    </source>
</evidence>
<feature type="binding site" evidence="3">
    <location>
        <position position="285"/>
    </location>
    <ligand>
        <name>Zn(2+)</name>
        <dbReference type="ChEBI" id="CHEBI:29105"/>
        <label>2</label>
    </ligand>
</feature>
<keyword evidence="1" id="KW-0597">Phosphoprotein</keyword>
<feature type="binding site" evidence="3">
    <location>
        <position position="483"/>
    </location>
    <ligand>
        <name>Mg(2+)</name>
        <dbReference type="ChEBI" id="CHEBI:18420"/>
    </ligand>
</feature>
<comment type="cofactor">
    <cofactor evidence="3">
        <name>Zn(2+)</name>
        <dbReference type="ChEBI" id="CHEBI:29105"/>
    </cofactor>
    <text evidence="3">Binds 2 Zn(2+) ions.</text>
</comment>
<feature type="active site" description="Phosphoserine intermediate" evidence="2">
    <location>
        <position position="326"/>
    </location>
</feature>
<dbReference type="SUPFAM" id="SSF51695">
    <property type="entry name" value="PLC-like phosphodiesterases"/>
    <property type="match status" value="1"/>
</dbReference>
<gene>
    <name evidence="6" type="ORF">DFQ03_1119</name>
</gene>
<reference evidence="6 7" key="1">
    <citation type="submission" date="2019-03" db="EMBL/GenBank/DDBJ databases">
        <title>Genomic Encyclopedia of Type Strains, Phase III (KMG-III): the genomes of soil and plant-associated and newly described type strains.</title>
        <authorList>
            <person name="Whitman W."/>
        </authorList>
    </citation>
    <scope>NUCLEOTIDE SEQUENCE [LARGE SCALE GENOMIC DNA]</scope>
    <source>
        <strain evidence="6 7">CECT 8455</strain>
    </source>
</reference>
<evidence type="ECO:0000256" key="3">
    <source>
        <dbReference type="PIRSR" id="PIRSR601952-2"/>
    </source>
</evidence>
<dbReference type="Pfam" id="PF13653">
    <property type="entry name" value="GDPD_2"/>
    <property type="match status" value="1"/>
</dbReference>
<name>A0A4V6Q019_9FLAO</name>
<dbReference type="CDD" id="cd08577">
    <property type="entry name" value="PI-PLCc_GDPD_SF_unchar3"/>
    <property type="match status" value="1"/>
</dbReference>
<comment type="similarity">
    <text evidence="4">Belongs to the alkaline phosphatase family.</text>
</comment>
<feature type="binding site" evidence="3">
    <location>
        <position position="530"/>
    </location>
    <ligand>
        <name>Zn(2+)</name>
        <dbReference type="ChEBI" id="CHEBI:29105"/>
        <label>2</label>
    </ligand>
</feature>
<feature type="chain" id="PRO_5020867139" evidence="5">
    <location>
        <begin position="22"/>
        <end position="571"/>
    </location>
</feature>
<dbReference type="GO" id="GO:0006629">
    <property type="term" value="P:lipid metabolic process"/>
    <property type="evidence" value="ECO:0007669"/>
    <property type="project" value="InterPro"/>
</dbReference>
<dbReference type="GO" id="GO:0046872">
    <property type="term" value="F:metal ion binding"/>
    <property type="evidence" value="ECO:0007669"/>
    <property type="project" value="UniProtKB-KW"/>
</dbReference>
<dbReference type="Pfam" id="PF00245">
    <property type="entry name" value="Alk_phosphatase"/>
    <property type="match status" value="2"/>
</dbReference>
<sequence length="571" mass="63699">MRFKRLSIICLFLIVVCSGFAQEYKIHSHNDYKQNIPFWKAFGAEVQSIEVDVFYEDGELFVAHEVKEINENKTLQRLYLEPLKEALSLQMMTNRSLQLVIDVKTDAVNSLNAIVSILKQYPTIINNKDVRIVISGNRPDLKEYVNYPEYILFDYHSVEPITDLKTLDKIAMVSVSFKNFSEWNGKGRLTAEDYARVTDVIHKAHQLNKPFRFWATPDSKSAWKAFVNMGVDFINTDQPNECVAYVSTISQRVVQNTVFSEVYRPTFASDKAKRNPKNIILMIGDGNGLTQISSTVLANNGELSLTQLKSIGFIKTQSADDFTTDSAGAGTAIATGEKTNNRAIGTNAMGDNIPNIVEILSKNGFNTGVITTDEITGATPSSFFAHRTDRGMVQEIASDLNFSELELFISQHTSAVHGIEEVGYQMKTEIKDIGISMEEKVGAWFNNTKDETLESYVERLSVATKNGLSFLANKKESFFLMTEGAKIDSYGHENKIEGVINESISFDKAISEALKFADTNKNTLVIITADHETGGLTIPQGNVDKHEIEADFTTHDHTGTMVPIFAYGPMS</sequence>
<dbReference type="SUPFAM" id="SSF53649">
    <property type="entry name" value="Alkaline phosphatase-like"/>
    <property type="match status" value="1"/>
</dbReference>
<dbReference type="GO" id="GO:0008081">
    <property type="term" value="F:phosphoric diester hydrolase activity"/>
    <property type="evidence" value="ECO:0007669"/>
    <property type="project" value="InterPro"/>
</dbReference>
<feature type="binding site" evidence="3">
    <location>
        <position position="379"/>
    </location>
    <ligand>
        <name>Mg(2+)</name>
        <dbReference type="ChEBI" id="CHEBI:18420"/>
    </ligand>
</feature>
<dbReference type="InterPro" id="IPR017946">
    <property type="entry name" value="PLC-like_Pdiesterase_TIM-brl"/>
</dbReference>
<keyword evidence="3" id="KW-0460">Magnesium</keyword>
<dbReference type="PRINTS" id="PR00113">
    <property type="entry name" value="ALKPHPHTASE"/>
</dbReference>
<dbReference type="Gene3D" id="3.20.20.190">
    <property type="entry name" value="Phosphatidylinositol (PI) phosphodiesterase"/>
    <property type="match status" value="1"/>
</dbReference>
<dbReference type="PANTHER" id="PTHR11596:SF5">
    <property type="entry name" value="ALKALINE PHOSPHATASE"/>
    <property type="match status" value="1"/>
</dbReference>
<feature type="binding site" evidence="3">
    <location>
        <position position="531"/>
    </location>
    <ligand>
        <name>Zn(2+)</name>
        <dbReference type="ChEBI" id="CHEBI:29105"/>
        <label>2</label>
    </ligand>
</feature>
<comment type="cofactor">
    <cofactor evidence="3">
        <name>Mg(2+)</name>
        <dbReference type="ChEBI" id="CHEBI:18420"/>
    </cofactor>
    <text evidence="3">Binds 1 Mg(2+) ion.</text>
</comment>
<dbReference type="SMART" id="SM00098">
    <property type="entry name" value="alkPPc"/>
    <property type="match status" value="1"/>
</dbReference>
<evidence type="ECO:0000256" key="1">
    <source>
        <dbReference type="ARBA" id="ARBA00022553"/>
    </source>
</evidence>
<dbReference type="PANTHER" id="PTHR11596">
    <property type="entry name" value="ALKALINE PHOSPHATASE"/>
    <property type="match status" value="1"/>
</dbReference>
<feature type="binding site" evidence="3">
    <location>
        <position position="492"/>
    </location>
    <ligand>
        <name>Zn(2+)</name>
        <dbReference type="ChEBI" id="CHEBI:29105"/>
        <label>2</label>
    </ligand>
</feature>
<dbReference type="RefSeq" id="WP_208295892.1">
    <property type="nucleotide sequence ID" value="NZ_SNZW01000013.1"/>
</dbReference>
<feature type="signal peptide" evidence="5">
    <location>
        <begin position="1"/>
        <end position="21"/>
    </location>
</feature>
<dbReference type="InterPro" id="IPR017850">
    <property type="entry name" value="Alkaline_phosphatase_core_sf"/>
</dbReference>
<evidence type="ECO:0000256" key="2">
    <source>
        <dbReference type="PIRSR" id="PIRSR601952-1"/>
    </source>
</evidence>
<evidence type="ECO:0000256" key="4">
    <source>
        <dbReference type="RuleBase" id="RU003946"/>
    </source>
</evidence>
<dbReference type="AlphaFoldDB" id="A0A4V6Q019"/>
<organism evidence="6 7">
    <name type="scientific">Maribacter caenipelagi</name>
    <dbReference type="NCBI Taxonomy" id="1447781"/>
    <lineage>
        <taxon>Bacteria</taxon>
        <taxon>Pseudomonadati</taxon>
        <taxon>Bacteroidota</taxon>
        <taxon>Flavobacteriia</taxon>
        <taxon>Flavobacteriales</taxon>
        <taxon>Flavobacteriaceae</taxon>
        <taxon>Maribacter</taxon>
    </lineage>
</organism>
<keyword evidence="3" id="KW-0862">Zinc</keyword>
<protein>
    <submittedName>
        <fullName evidence="6">Alkaline phosphatase</fullName>
    </submittedName>
</protein>
<dbReference type="InterPro" id="IPR001952">
    <property type="entry name" value="Alkaline_phosphatase"/>
</dbReference>
<evidence type="ECO:0000313" key="6">
    <source>
        <dbReference type="EMBL" id="TDS16638.1"/>
    </source>
</evidence>
<comment type="caution">
    <text evidence="6">The sequence shown here is derived from an EMBL/GenBank/DDBJ whole genome shotgun (WGS) entry which is preliminary data.</text>
</comment>
<dbReference type="Gene3D" id="3.40.720.10">
    <property type="entry name" value="Alkaline Phosphatase, subunit A"/>
    <property type="match status" value="1"/>
</dbReference>
<keyword evidence="7" id="KW-1185">Reference proteome</keyword>
<dbReference type="CDD" id="cd16012">
    <property type="entry name" value="ALP"/>
    <property type="match status" value="1"/>
</dbReference>
<accession>A0A4V6Q019</accession>
<dbReference type="GO" id="GO:0004035">
    <property type="term" value="F:alkaline phosphatase activity"/>
    <property type="evidence" value="ECO:0007669"/>
    <property type="project" value="TreeGrafter"/>
</dbReference>
<dbReference type="EMBL" id="SNZW01000013">
    <property type="protein sequence ID" value="TDS16638.1"/>
    <property type="molecule type" value="Genomic_DNA"/>
</dbReference>
<feature type="binding site" evidence="3">
    <location>
        <position position="285"/>
    </location>
    <ligand>
        <name>Mg(2+)</name>
        <dbReference type="ChEBI" id="CHEBI:18420"/>
    </ligand>
</feature>